<proteinExistence type="predicted"/>
<evidence type="ECO:0000313" key="2">
    <source>
        <dbReference type="Proteomes" id="UP000249661"/>
    </source>
</evidence>
<gene>
    <name evidence="1" type="ORF">BO66DRAFT_438597</name>
</gene>
<dbReference type="EMBL" id="KZ824957">
    <property type="protein sequence ID" value="RAH69893.1"/>
    <property type="molecule type" value="Genomic_DNA"/>
</dbReference>
<sequence length="226" mass="25129">MHRRRNVTRDAREKPLLVFAHRAILLAVFLFKFASAARAGPGLIDRAPEWLQGIILEQLPLTRMAQLIFVSLAVGSGYVVLRSCAQEASLKSVNAAELPALLEVLKLYLFMQTIPGNIPLLLIYRIQLEWIGAYRRCPEANVISLTHMSLTPSSYHTVSSAANLSSFQLCFSIVLFTHSAFFAFGNANANTIAALRYTEGFNGLQAHHWLLSPVHTFCSNYAGPIW</sequence>
<name>A0ACD1H8K0_9EURO</name>
<reference evidence="1" key="1">
    <citation type="submission" date="2018-02" db="EMBL/GenBank/DDBJ databases">
        <title>The genomes of Aspergillus section Nigri reveals drivers in fungal speciation.</title>
        <authorList>
            <consortium name="DOE Joint Genome Institute"/>
            <person name="Vesth T.C."/>
            <person name="Nybo J."/>
            <person name="Theobald S."/>
            <person name="Brandl J."/>
            <person name="Frisvad J.C."/>
            <person name="Nielsen K.F."/>
            <person name="Lyhne E.K."/>
            <person name="Kogle M.E."/>
            <person name="Kuo A."/>
            <person name="Riley R."/>
            <person name="Clum A."/>
            <person name="Nolan M."/>
            <person name="Lipzen A."/>
            <person name="Salamov A."/>
            <person name="Henrissat B."/>
            <person name="Wiebenga A."/>
            <person name="De vries R.P."/>
            <person name="Grigoriev I.V."/>
            <person name="Mortensen U.H."/>
            <person name="Andersen M.R."/>
            <person name="Baker S.E."/>
        </authorList>
    </citation>
    <scope>NUCLEOTIDE SEQUENCE</scope>
    <source>
        <strain evidence="1">CBS 121060</strain>
    </source>
</reference>
<accession>A0ACD1H8K0</accession>
<organism evidence="1 2">
    <name type="scientific">Aspergillus aculeatinus CBS 121060</name>
    <dbReference type="NCBI Taxonomy" id="1448322"/>
    <lineage>
        <taxon>Eukaryota</taxon>
        <taxon>Fungi</taxon>
        <taxon>Dikarya</taxon>
        <taxon>Ascomycota</taxon>
        <taxon>Pezizomycotina</taxon>
        <taxon>Eurotiomycetes</taxon>
        <taxon>Eurotiomycetidae</taxon>
        <taxon>Eurotiales</taxon>
        <taxon>Aspergillaceae</taxon>
        <taxon>Aspergillus</taxon>
        <taxon>Aspergillus subgen. Circumdati</taxon>
    </lineage>
</organism>
<evidence type="ECO:0000313" key="1">
    <source>
        <dbReference type="EMBL" id="RAH69893.1"/>
    </source>
</evidence>
<dbReference type="Proteomes" id="UP000249661">
    <property type="component" value="Unassembled WGS sequence"/>
</dbReference>
<protein>
    <submittedName>
        <fullName evidence="1">Uncharacterized protein</fullName>
    </submittedName>
</protein>
<keyword evidence="2" id="KW-1185">Reference proteome</keyword>